<organism evidence="4 5">
    <name type="scientific">Metabacillus lacus</name>
    <dbReference type="NCBI Taxonomy" id="1983721"/>
    <lineage>
        <taxon>Bacteria</taxon>
        <taxon>Bacillati</taxon>
        <taxon>Bacillota</taxon>
        <taxon>Bacilli</taxon>
        <taxon>Bacillales</taxon>
        <taxon>Bacillaceae</taxon>
        <taxon>Metabacillus</taxon>
    </lineage>
</organism>
<dbReference type="RefSeq" id="WP_154307566.1">
    <property type="nucleotide sequence ID" value="NZ_WKKI01000015.1"/>
</dbReference>
<dbReference type="InterPro" id="IPR029044">
    <property type="entry name" value="Nucleotide-diphossugar_trans"/>
</dbReference>
<reference evidence="4 5" key="1">
    <citation type="submission" date="2019-11" db="EMBL/GenBank/DDBJ databases">
        <title>Bacillus lacus genome.</title>
        <authorList>
            <person name="Allen C.J."/>
            <person name="Newman J.D."/>
        </authorList>
    </citation>
    <scope>NUCLEOTIDE SEQUENCE [LARGE SCALE GENOMIC DNA]</scope>
    <source>
        <strain evidence="4 5">KCTC 33946</strain>
    </source>
</reference>
<gene>
    <name evidence="4" type="ORF">GJU40_09595</name>
</gene>
<sequence length="342" mass="38471">MSNIKVTIGIPVYNSEAHISTCLDSIINQTMPQHEIEVIAVNDGSTDSSGDVLEEYAAKYHNITVHHQENTGGPGSPRNYMIQHAAGEFIFFVDVDDYLGPEAVDRMYEMGKENDTDIIIGKFTGVNGRGVAKFKKTQPKTTVFESSVLNAIGPTKMFRRSFLLKNNIYFPVGVCTAEDQPFMVKAYILASGISIVGDYPCYYVVNHTNKEHASMIPVNPEEYYKTLEASLRIIRHYVKDEEKKNLLIAKYLNKELITGRSILFAGSEMPIQEKAVWLKELNKFLAKWVNSKIERQLTDSKQAFLSFARDRNLTKMREYKVTINEERTPAATVGAGYPVSSG</sequence>
<dbReference type="EMBL" id="WKKI01000015">
    <property type="protein sequence ID" value="MRX72403.1"/>
    <property type="molecule type" value="Genomic_DNA"/>
</dbReference>
<dbReference type="PANTHER" id="PTHR22916:SF3">
    <property type="entry name" value="UDP-GLCNAC:BETAGAL BETA-1,3-N-ACETYLGLUCOSAMINYLTRANSFERASE-LIKE PROTEIN 1"/>
    <property type="match status" value="1"/>
</dbReference>
<accession>A0A7X2J0B3</accession>
<feature type="domain" description="Glycosyltransferase 2-like" evidence="2">
    <location>
        <begin position="7"/>
        <end position="176"/>
    </location>
</feature>
<proteinExistence type="inferred from homology"/>
<dbReference type="GO" id="GO:0016758">
    <property type="term" value="F:hexosyltransferase activity"/>
    <property type="evidence" value="ECO:0007669"/>
    <property type="project" value="UniProtKB-ARBA"/>
</dbReference>
<name>A0A7X2J0B3_9BACI</name>
<evidence type="ECO:0000259" key="2">
    <source>
        <dbReference type="Pfam" id="PF00535"/>
    </source>
</evidence>
<dbReference type="InterPro" id="IPR001173">
    <property type="entry name" value="Glyco_trans_2-like"/>
</dbReference>
<evidence type="ECO:0000313" key="4">
    <source>
        <dbReference type="EMBL" id="MRX72403.1"/>
    </source>
</evidence>
<dbReference type="OrthoDB" id="396512at2"/>
<dbReference type="InterPro" id="IPR054028">
    <property type="entry name" value="TarS/TarP_linker"/>
</dbReference>
<dbReference type="SUPFAM" id="SSF53448">
    <property type="entry name" value="Nucleotide-diphospho-sugar transferases"/>
    <property type="match status" value="1"/>
</dbReference>
<protein>
    <submittedName>
        <fullName evidence="4">Glycosyltransferase</fullName>
    </submittedName>
</protein>
<dbReference type="AlphaFoldDB" id="A0A7X2J0B3"/>
<dbReference type="Proteomes" id="UP000448867">
    <property type="component" value="Unassembled WGS sequence"/>
</dbReference>
<keyword evidence="5" id="KW-1185">Reference proteome</keyword>
<feature type="domain" description="TarS/TarP linker" evidence="3">
    <location>
        <begin position="220"/>
        <end position="319"/>
    </location>
</feature>
<comment type="caution">
    <text evidence="4">The sequence shown here is derived from an EMBL/GenBank/DDBJ whole genome shotgun (WGS) entry which is preliminary data.</text>
</comment>
<comment type="similarity">
    <text evidence="1">Belongs to the glycosyltransferase 2 family.</text>
</comment>
<dbReference type="PANTHER" id="PTHR22916">
    <property type="entry name" value="GLYCOSYLTRANSFERASE"/>
    <property type="match status" value="1"/>
</dbReference>
<dbReference type="Gene3D" id="3.90.550.10">
    <property type="entry name" value="Spore Coat Polysaccharide Biosynthesis Protein SpsA, Chain A"/>
    <property type="match status" value="1"/>
</dbReference>
<evidence type="ECO:0000256" key="1">
    <source>
        <dbReference type="ARBA" id="ARBA00006739"/>
    </source>
</evidence>
<keyword evidence="4" id="KW-0808">Transferase</keyword>
<dbReference type="CDD" id="cd00761">
    <property type="entry name" value="Glyco_tranf_GTA_type"/>
    <property type="match status" value="1"/>
</dbReference>
<dbReference type="Pfam" id="PF22181">
    <property type="entry name" value="TarS_linker"/>
    <property type="match status" value="1"/>
</dbReference>
<evidence type="ECO:0000259" key="3">
    <source>
        <dbReference type="Pfam" id="PF22181"/>
    </source>
</evidence>
<evidence type="ECO:0000313" key="5">
    <source>
        <dbReference type="Proteomes" id="UP000448867"/>
    </source>
</evidence>
<dbReference type="Pfam" id="PF00535">
    <property type="entry name" value="Glycos_transf_2"/>
    <property type="match status" value="1"/>
</dbReference>